<accession>A0A382CR66</accession>
<organism evidence="1">
    <name type="scientific">marine metagenome</name>
    <dbReference type="NCBI Taxonomy" id="408172"/>
    <lineage>
        <taxon>unclassified sequences</taxon>
        <taxon>metagenomes</taxon>
        <taxon>ecological metagenomes</taxon>
    </lineage>
</organism>
<dbReference type="AlphaFoldDB" id="A0A382CR66"/>
<name>A0A382CR66_9ZZZZ</name>
<proteinExistence type="predicted"/>
<protein>
    <submittedName>
        <fullName evidence="1">Uncharacterized protein</fullName>
    </submittedName>
</protein>
<reference evidence="1" key="1">
    <citation type="submission" date="2018-05" db="EMBL/GenBank/DDBJ databases">
        <authorList>
            <person name="Lanie J.A."/>
            <person name="Ng W.-L."/>
            <person name="Kazmierczak K.M."/>
            <person name="Andrzejewski T.M."/>
            <person name="Davidsen T.M."/>
            <person name="Wayne K.J."/>
            <person name="Tettelin H."/>
            <person name="Glass J.I."/>
            <person name="Rusch D."/>
            <person name="Podicherti R."/>
            <person name="Tsui H.-C.T."/>
            <person name="Winkler M.E."/>
        </authorList>
    </citation>
    <scope>NUCLEOTIDE SEQUENCE</scope>
</reference>
<evidence type="ECO:0000313" key="1">
    <source>
        <dbReference type="EMBL" id="SVB27803.1"/>
    </source>
</evidence>
<dbReference type="EMBL" id="UINC01035423">
    <property type="protein sequence ID" value="SVB27803.1"/>
    <property type="molecule type" value="Genomic_DNA"/>
</dbReference>
<sequence>MRLYALILKNIETKEILKRNQSRVMSLTTLEDYVRREIFKSDKELFDFCPACDETGNTIEALMRGLFQEAKKLQKERDEILNVNRSMAKSIEALKKAVEGIGSVT</sequence>
<gene>
    <name evidence="1" type="ORF">METZ01_LOCUS180657</name>
</gene>